<proteinExistence type="predicted"/>
<reference evidence="2" key="1">
    <citation type="submission" date="2020-11" db="EMBL/GenBank/DDBJ databases">
        <authorList>
            <consortium name="DOE Joint Genome Institute"/>
            <person name="Ahrendt S."/>
            <person name="Riley R."/>
            <person name="Andreopoulos W."/>
            <person name="LaButti K."/>
            <person name="Pangilinan J."/>
            <person name="Ruiz-duenas F.J."/>
            <person name="Barrasa J.M."/>
            <person name="Sanchez-Garcia M."/>
            <person name="Camarero S."/>
            <person name="Miyauchi S."/>
            <person name="Serrano A."/>
            <person name="Linde D."/>
            <person name="Babiker R."/>
            <person name="Drula E."/>
            <person name="Ayuso-Fernandez I."/>
            <person name="Pacheco R."/>
            <person name="Padilla G."/>
            <person name="Ferreira P."/>
            <person name="Barriuso J."/>
            <person name="Kellner H."/>
            <person name="Castanera R."/>
            <person name="Alfaro M."/>
            <person name="Ramirez L."/>
            <person name="Pisabarro A.G."/>
            <person name="Kuo A."/>
            <person name="Tritt A."/>
            <person name="Lipzen A."/>
            <person name="He G."/>
            <person name="Yan M."/>
            <person name="Ng V."/>
            <person name="Cullen D."/>
            <person name="Martin F."/>
            <person name="Rosso M.-N."/>
            <person name="Henrissat B."/>
            <person name="Hibbett D."/>
            <person name="Martinez A.T."/>
            <person name="Grigoriev I.V."/>
        </authorList>
    </citation>
    <scope>NUCLEOTIDE SEQUENCE</scope>
    <source>
        <strain evidence="2">AH 44721</strain>
    </source>
</reference>
<organism evidence="2 3">
    <name type="scientific">Gymnopilus junonius</name>
    <name type="common">Spectacular rustgill mushroom</name>
    <name type="synonym">Gymnopilus spectabilis subsp. junonius</name>
    <dbReference type="NCBI Taxonomy" id="109634"/>
    <lineage>
        <taxon>Eukaryota</taxon>
        <taxon>Fungi</taxon>
        <taxon>Dikarya</taxon>
        <taxon>Basidiomycota</taxon>
        <taxon>Agaricomycotina</taxon>
        <taxon>Agaricomycetes</taxon>
        <taxon>Agaricomycetidae</taxon>
        <taxon>Agaricales</taxon>
        <taxon>Agaricineae</taxon>
        <taxon>Hymenogastraceae</taxon>
        <taxon>Gymnopilus</taxon>
    </lineage>
</organism>
<name>A0A9P5P468_GYMJU</name>
<dbReference type="OrthoDB" id="3217075at2759"/>
<keyword evidence="3" id="KW-1185">Reference proteome</keyword>
<protein>
    <submittedName>
        <fullName evidence="2">Uncharacterized protein</fullName>
    </submittedName>
</protein>
<dbReference type="Proteomes" id="UP000724874">
    <property type="component" value="Unassembled WGS sequence"/>
</dbReference>
<feature type="region of interest" description="Disordered" evidence="1">
    <location>
        <begin position="1"/>
        <end position="25"/>
    </location>
</feature>
<dbReference type="AlphaFoldDB" id="A0A9P5P468"/>
<sequence>MATSYTHSIPTPPFSPQNYRMPDENTENPLKSTINLLDSLVAFYQHEQMWVYRTRAVLEDAFPTPPLTDTYSDPDVASAMAEQEYDGYDNLLGVSQGREQTRQPADQPRQASRHSSREQILEMFEKMMEARMESCQRVNKLVREANRATLHLR</sequence>
<evidence type="ECO:0000313" key="2">
    <source>
        <dbReference type="EMBL" id="KAF8914029.1"/>
    </source>
</evidence>
<dbReference type="EMBL" id="JADNYJ010000001">
    <property type="protein sequence ID" value="KAF8914029.1"/>
    <property type="molecule type" value="Genomic_DNA"/>
</dbReference>
<feature type="region of interest" description="Disordered" evidence="1">
    <location>
        <begin position="90"/>
        <end position="117"/>
    </location>
</feature>
<evidence type="ECO:0000256" key="1">
    <source>
        <dbReference type="SAM" id="MobiDB-lite"/>
    </source>
</evidence>
<comment type="caution">
    <text evidence="2">The sequence shown here is derived from an EMBL/GenBank/DDBJ whole genome shotgun (WGS) entry which is preliminary data.</text>
</comment>
<evidence type="ECO:0000313" key="3">
    <source>
        <dbReference type="Proteomes" id="UP000724874"/>
    </source>
</evidence>
<gene>
    <name evidence="2" type="ORF">CPB84DRAFT_1758195</name>
</gene>
<accession>A0A9P5P468</accession>